<keyword evidence="11" id="KW-0067">ATP-binding</keyword>
<dbReference type="RefSeq" id="XP_053027188.1">
    <property type="nucleotide sequence ID" value="XM_053163415.1"/>
</dbReference>
<dbReference type="Pfam" id="PF00365">
    <property type="entry name" value="PFK"/>
    <property type="match status" value="2"/>
</dbReference>
<evidence type="ECO:0000259" key="16">
    <source>
        <dbReference type="Pfam" id="PF00365"/>
    </source>
</evidence>
<evidence type="ECO:0000256" key="8">
    <source>
        <dbReference type="ARBA" id="ARBA00022723"/>
    </source>
</evidence>
<dbReference type="PANTHER" id="PTHR13697">
    <property type="entry name" value="PHOSPHOFRUCTOKINASE"/>
    <property type="match status" value="1"/>
</dbReference>
<dbReference type="InterPro" id="IPR009161">
    <property type="entry name" value="6-Pfructokinase_euk"/>
</dbReference>
<dbReference type="EMBL" id="CP110435">
    <property type="protein sequence ID" value="WAQ91633.1"/>
    <property type="molecule type" value="Genomic_DNA"/>
</dbReference>
<dbReference type="InterPro" id="IPR000023">
    <property type="entry name" value="Phosphofructokinase_dom"/>
</dbReference>
<dbReference type="InterPro" id="IPR022953">
    <property type="entry name" value="ATP_PFK"/>
</dbReference>
<evidence type="ECO:0000256" key="6">
    <source>
        <dbReference type="ARBA" id="ARBA00022533"/>
    </source>
</evidence>
<gene>
    <name evidence="17" type="ORF">PtA15_15A22</name>
</gene>
<organism evidence="17 18">
    <name type="scientific">Puccinia triticina</name>
    <dbReference type="NCBI Taxonomy" id="208348"/>
    <lineage>
        <taxon>Eukaryota</taxon>
        <taxon>Fungi</taxon>
        <taxon>Dikarya</taxon>
        <taxon>Basidiomycota</taxon>
        <taxon>Pucciniomycotina</taxon>
        <taxon>Pucciniomycetes</taxon>
        <taxon>Pucciniales</taxon>
        <taxon>Pucciniaceae</taxon>
        <taxon>Puccinia</taxon>
    </lineage>
</organism>
<dbReference type="Gene3D" id="1.25.40.10">
    <property type="entry name" value="Tetratricopeptide repeat domain"/>
    <property type="match status" value="1"/>
</dbReference>
<dbReference type="Gene3D" id="3.40.50.450">
    <property type="match status" value="3"/>
</dbReference>
<evidence type="ECO:0000256" key="4">
    <source>
        <dbReference type="ARBA" id="ARBA00012055"/>
    </source>
</evidence>
<comment type="pathway">
    <text evidence="3">Carbohydrate degradation; glycolysis; D-glyceraldehyde 3-phosphate and glycerone phosphate from D-glucose: step 3/4.</text>
</comment>
<evidence type="ECO:0000256" key="12">
    <source>
        <dbReference type="ARBA" id="ARBA00022842"/>
    </source>
</evidence>
<comment type="subcellular location">
    <subcellularLocation>
        <location evidence="2">Cytoplasm</location>
    </subcellularLocation>
</comment>
<feature type="domain" description="Phosphofructokinase" evidence="16">
    <location>
        <begin position="447"/>
        <end position="666"/>
    </location>
</feature>
<comment type="cofactor">
    <cofactor evidence="1">
        <name>Mg(2+)</name>
        <dbReference type="ChEBI" id="CHEBI:18420"/>
    </cofactor>
</comment>
<dbReference type="Proteomes" id="UP001164743">
    <property type="component" value="Chromosome 15A"/>
</dbReference>
<keyword evidence="13" id="KW-0324">Glycolysis</keyword>
<dbReference type="InterPro" id="IPR035966">
    <property type="entry name" value="PKF_sf"/>
</dbReference>
<dbReference type="InterPro" id="IPR019734">
    <property type="entry name" value="TPR_rpt"/>
</dbReference>
<reference evidence="17" key="1">
    <citation type="submission" date="2022-10" db="EMBL/GenBank/DDBJ databases">
        <title>Puccinia triticina Genome sequencing and assembly.</title>
        <authorList>
            <person name="Li C."/>
        </authorList>
    </citation>
    <scope>NUCLEOTIDE SEQUENCE</scope>
    <source>
        <strain evidence="17">Pt15</strain>
    </source>
</reference>
<keyword evidence="5" id="KW-0963">Cytoplasm</keyword>
<dbReference type="NCBIfam" id="TIGR02478">
    <property type="entry name" value="6PF1K_euk"/>
    <property type="match status" value="1"/>
</dbReference>
<dbReference type="InterPro" id="IPR015912">
    <property type="entry name" value="Phosphofructokinase_CS"/>
</dbReference>
<keyword evidence="7" id="KW-0808">Transferase</keyword>
<keyword evidence="8" id="KW-0479">Metal-binding</keyword>
<dbReference type="PROSITE" id="PS00433">
    <property type="entry name" value="PHOSPHOFRUCTOKINASE"/>
    <property type="match status" value="1"/>
</dbReference>
<evidence type="ECO:0000256" key="14">
    <source>
        <dbReference type="ARBA" id="ARBA00048070"/>
    </source>
</evidence>
<dbReference type="SUPFAM" id="SSF53784">
    <property type="entry name" value="Phosphofructokinase"/>
    <property type="match status" value="2"/>
</dbReference>
<dbReference type="EC" id="2.7.1.11" evidence="4"/>
<evidence type="ECO:0000256" key="9">
    <source>
        <dbReference type="ARBA" id="ARBA00022741"/>
    </source>
</evidence>
<dbReference type="SMART" id="SM00028">
    <property type="entry name" value="TPR"/>
    <property type="match status" value="8"/>
</dbReference>
<feature type="region of interest" description="Disordered" evidence="15">
    <location>
        <begin position="792"/>
        <end position="818"/>
    </location>
</feature>
<keyword evidence="6" id="KW-0021">Allosteric enzyme</keyword>
<evidence type="ECO:0000256" key="7">
    <source>
        <dbReference type="ARBA" id="ARBA00022679"/>
    </source>
</evidence>
<evidence type="ECO:0000256" key="1">
    <source>
        <dbReference type="ARBA" id="ARBA00001946"/>
    </source>
</evidence>
<proteinExistence type="predicted"/>
<dbReference type="SUPFAM" id="SSF48452">
    <property type="entry name" value="TPR-like"/>
    <property type="match status" value="2"/>
</dbReference>
<dbReference type="PANTHER" id="PTHR13697:SF4">
    <property type="entry name" value="ATP-DEPENDENT 6-PHOSPHOFRUCTOKINASE"/>
    <property type="match status" value="1"/>
</dbReference>
<dbReference type="Pfam" id="PF12895">
    <property type="entry name" value="ANAPC3"/>
    <property type="match status" value="1"/>
</dbReference>
<keyword evidence="9" id="KW-0547">Nucleotide-binding</keyword>
<evidence type="ECO:0000256" key="10">
    <source>
        <dbReference type="ARBA" id="ARBA00022777"/>
    </source>
</evidence>
<name>A0ABY7D4W1_9BASI</name>
<evidence type="ECO:0000313" key="17">
    <source>
        <dbReference type="EMBL" id="WAQ91633.1"/>
    </source>
</evidence>
<feature type="domain" description="Phosphofructokinase" evidence="16">
    <location>
        <begin position="3"/>
        <end position="365"/>
    </location>
</feature>
<protein>
    <recommendedName>
        <fullName evidence="4">6-phosphofructokinase</fullName>
        <ecNumber evidence="4">2.7.1.11</ecNumber>
    </recommendedName>
</protein>
<keyword evidence="18" id="KW-1185">Reference proteome</keyword>
<dbReference type="Gene3D" id="3.40.50.460">
    <property type="entry name" value="Phosphofructokinase domain"/>
    <property type="match status" value="2"/>
</dbReference>
<accession>A0ABY7D4W1</accession>
<evidence type="ECO:0000256" key="15">
    <source>
        <dbReference type="SAM" id="MobiDB-lite"/>
    </source>
</evidence>
<evidence type="ECO:0000256" key="11">
    <source>
        <dbReference type="ARBA" id="ARBA00022840"/>
    </source>
</evidence>
<comment type="catalytic activity">
    <reaction evidence="14">
        <text>beta-D-fructose 6-phosphate + ATP = beta-D-fructose 1,6-bisphosphate + ADP + H(+)</text>
        <dbReference type="Rhea" id="RHEA:16109"/>
        <dbReference type="ChEBI" id="CHEBI:15378"/>
        <dbReference type="ChEBI" id="CHEBI:30616"/>
        <dbReference type="ChEBI" id="CHEBI:32966"/>
        <dbReference type="ChEBI" id="CHEBI:57634"/>
        <dbReference type="ChEBI" id="CHEBI:456216"/>
        <dbReference type="EC" id="2.7.1.11"/>
    </reaction>
</comment>
<dbReference type="PRINTS" id="PR00476">
    <property type="entry name" value="PHFRCTKINASE"/>
</dbReference>
<evidence type="ECO:0000256" key="5">
    <source>
        <dbReference type="ARBA" id="ARBA00022490"/>
    </source>
</evidence>
<keyword evidence="12" id="KW-0460">Magnesium</keyword>
<dbReference type="InterPro" id="IPR011990">
    <property type="entry name" value="TPR-like_helical_dom_sf"/>
</dbReference>
<evidence type="ECO:0000313" key="18">
    <source>
        <dbReference type="Proteomes" id="UP001164743"/>
    </source>
</evidence>
<evidence type="ECO:0000256" key="3">
    <source>
        <dbReference type="ARBA" id="ARBA00004679"/>
    </source>
</evidence>
<evidence type="ECO:0000256" key="13">
    <source>
        <dbReference type="ARBA" id="ARBA00023152"/>
    </source>
</evidence>
<dbReference type="GeneID" id="77804299"/>
<sequence>MTRIAVLTSGGDSAGMNAAVRSVVRTAISNSCEVYVVREGYEGLVRGNEAHAPKPDTLAVPTSARRPGMPKTSDRPLSTNFISTYFGADALKDGEADSELRGQHIVRVGWDDVGPFLSEGGTLIGTQRSQSFRLLEGRRKAALNLITHGINALVVCGGDGSLTGADKLRAEWPEHVNALLASNEISAEQANTYSHLIIVGLVGSIDNDMALTDVTIGAPTALHRICESIDNISSTASSHSRAFVVEVMGRNCGWLALMAGMSSGADYVFIPEKPPAYDDWEHELCEALRRHREMGKRKSIVIVAEGAIDKNLQPIKADYIATILTERLKLDTRVTTLGHTQRGGKPCAYDRILATLQGIEAVKAVLELAQTPGGESPLIGLRENQIIRVPLMKAVQTTQDLAKAIANKDFKHAMSLRDTVYQTSFDAFAATTRLDERIKLPASQRMRIGIIHIGAPAGGMNAATRTAVRYCHTRGHTPLAIFNSWTGLMDGHVEELGWLRVDQWTTRGGSELGTNRTLPSAENIEEIVGRLKMFRIDGLLLIGGFEVLKSLKFLDEVKSQHAALDIPMVHLPATISNNVPLTEWSLGSDTSINVLVEACDAIRQSASASRSRVFVVETQGGECGYIAMLGALATGAAVVHTPEHPVGLEQITKDVQFLKRRASLKQLLINKLNPHSSTLNITHSPATTRHSPAEADQQPAWAITDRLRLWRDDARAQHLYQTAAFWGSKVYNLTANPNDAFWLAQVFFLTGQFHRAEMVLTSAKRINPDTLQYLAAQCMIRQGKWDAALDMVGDENPFRQPPQADELSTEPSKPSLDFPGQAASDGGIKFEASMCYLRGLIHLHHKALDRAKHAFLESLALDVKCYESFEALVGGNMLEPDEEWEFIQTLEYQAQTPDDALFIKALYTVRLKKFAHKHELFAALKLLKNQYGLSDDPDAAYGLADWLYTNYRFIDCYRITSRYSSPPLSNLHPPPPPADRHECVCRILKLHYHHLPTLPLHLTSMTMVPKLLPALFLLAHELIDREPASPVSWYAAGLWYFSQKRWEESRRFFSKAALLDARFPEAWFAFGHALAYEGEHDQAITAYSTAAHNFQGSHLPLLFIGMQHIQLANPSLANDYLSAAAEISPADPLVIHERGVVAYYQEQWQCAVDLFTHTLDLVQKAQTDPLIWASTYLNLAHCFRRLKRFEASFDAATKAKALLPRSAAVLSALGMACMGVGRPGDAIKHFHESLAVVPADPMTTSLLHLALDLQTVPAPSEEEGGGEGPVGPRALRQTWDDDFRLFDLRLDAQYGPAVSAERVLHLRPRAE</sequence>
<evidence type="ECO:0000256" key="2">
    <source>
        <dbReference type="ARBA" id="ARBA00004496"/>
    </source>
</evidence>
<keyword evidence="10" id="KW-0418">Kinase</keyword>